<dbReference type="Gene3D" id="3.40.640.10">
    <property type="entry name" value="Type I PLP-dependent aspartate aminotransferase-like (Major domain)"/>
    <property type="match status" value="2"/>
</dbReference>
<evidence type="ECO:0000259" key="7">
    <source>
        <dbReference type="Pfam" id="PF00155"/>
    </source>
</evidence>
<keyword evidence="6" id="KW-0663">Pyridoxal phosphate</keyword>
<dbReference type="GeneID" id="38126932"/>
<dbReference type="PANTHER" id="PTHR11879:SF20">
    <property type="entry name" value="ASPARTATE AMINOTRANSFERASE"/>
    <property type="match status" value="1"/>
</dbReference>
<comment type="subunit">
    <text evidence="3">Homodimer.</text>
</comment>
<evidence type="ECO:0000256" key="3">
    <source>
        <dbReference type="ARBA" id="ARBA00011738"/>
    </source>
</evidence>
<dbReference type="GO" id="GO:0006532">
    <property type="term" value="P:aspartate biosynthetic process"/>
    <property type="evidence" value="ECO:0007669"/>
    <property type="project" value="TreeGrafter"/>
</dbReference>
<dbReference type="InterPro" id="IPR015424">
    <property type="entry name" value="PyrdxlP-dep_Trfase"/>
</dbReference>
<dbReference type="Gene3D" id="3.90.1150.10">
    <property type="entry name" value="Aspartate Aminotransferase, domain 1"/>
    <property type="match status" value="1"/>
</dbReference>
<dbReference type="InterPro" id="IPR015422">
    <property type="entry name" value="PyrdxlP-dep_Trfase_small"/>
</dbReference>
<evidence type="ECO:0000256" key="5">
    <source>
        <dbReference type="ARBA" id="ARBA00022679"/>
    </source>
</evidence>
<comment type="caution">
    <text evidence="8">The sequence shown here is derived from an EMBL/GenBank/DDBJ whole genome shotgun (WGS) entry which is preliminary data.</text>
</comment>
<dbReference type="PANTHER" id="PTHR11879">
    <property type="entry name" value="ASPARTATE AMINOTRANSFERASE"/>
    <property type="match status" value="1"/>
</dbReference>
<dbReference type="GO" id="GO:0030170">
    <property type="term" value="F:pyridoxal phosphate binding"/>
    <property type="evidence" value="ECO:0007669"/>
    <property type="project" value="InterPro"/>
</dbReference>
<keyword evidence="5" id="KW-0808">Transferase</keyword>
<proteinExistence type="inferred from homology"/>
<protein>
    <recommendedName>
        <fullName evidence="7">Aminotransferase class I/classII large domain-containing protein</fullName>
    </recommendedName>
</protein>
<feature type="domain" description="Aminotransferase class I/classII large" evidence="7">
    <location>
        <begin position="169"/>
        <end position="289"/>
    </location>
</feature>
<dbReference type="GO" id="GO:0004069">
    <property type="term" value="F:L-aspartate:2-oxoglutarate aminotransferase activity"/>
    <property type="evidence" value="ECO:0007669"/>
    <property type="project" value="TreeGrafter"/>
</dbReference>
<dbReference type="PRINTS" id="PR00799">
    <property type="entry name" value="TRANSAMINASE"/>
</dbReference>
<evidence type="ECO:0000313" key="9">
    <source>
        <dbReference type="Proteomes" id="UP000215305"/>
    </source>
</evidence>
<dbReference type="STRING" id="41047.A0A397GFI2"/>
<accession>A0A397GFI2</accession>
<dbReference type="EMBL" id="NKHU02000198">
    <property type="protein sequence ID" value="RHZ48408.1"/>
    <property type="molecule type" value="Genomic_DNA"/>
</dbReference>
<gene>
    <name evidence="8" type="ORF">CDV56_104958</name>
</gene>
<name>A0A397GFI2_ASPTH</name>
<comment type="cofactor">
    <cofactor evidence="1">
        <name>pyridoxal 5'-phosphate</name>
        <dbReference type="ChEBI" id="CHEBI:597326"/>
    </cofactor>
</comment>
<keyword evidence="9" id="KW-1185">Reference proteome</keyword>
<evidence type="ECO:0000313" key="8">
    <source>
        <dbReference type="EMBL" id="RHZ48408.1"/>
    </source>
</evidence>
<dbReference type="Pfam" id="PF00155">
    <property type="entry name" value="Aminotran_1_2"/>
    <property type="match status" value="2"/>
</dbReference>
<dbReference type="VEuPathDB" id="FungiDB:CDV56_104958"/>
<evidence type="ECO:0000256" key="4">
    <source>
        <dbReference type="ARBA" id="ARBA00022576"/>
    </source>
</evidence>
<dbReference type="RefSeq" id="XP_026611960.1">
    <property type="nucleotide sequence ID" value="XM_026758577.1"/>
</dbReference>
<feature type="domain" description="Aminotransferase class I/classII large" evidence="7">
    <location>
        <begin position="56"/>
        <end position="132"/>
    </location>
</feature>
<dbReference type="Proteomes" id="UP000215305">
    <property type="component" value="Unassembled WGS sequence"/>
</dbReference>
<evidence type="ECO:0000256" key="6">
    <source>
        <dbReference type="ARBA" id="ARBA00022898"/>
    </source>
</evidence>
<dbReference type="InterPro" id="IPR000796">
    <property type="entry name" value="Asp_trans"/>
</dbReference>
<sequence length="296" mass="32773">MIDLAKSLTFSSDITNRLSSNIASLQTVSGTGANHLATAFLSKHLQPKRVFIPDPSWSVDLEAMLSFLDTTAEPNNVIILQACAHNPTGTDLTKSQWIELADLVKEKKLFPVFDSAYQRFATGDIDADAWAIQYFTKQMLSDADSKLPTERISTPHLVVPPGLSTEGAKSRLTLTARAEYSSPVKFGASIVETVLRDPELKAQWEGDLIAMSSRIKTMRSRLRGKLQEYGACGDWSFIERQIGMFCYTGLNEDQVRRLREEYHVYLMPSGRLSICGLTEGNVDYVARAICAVVGQA</sequence>
<dbReference type="GO" id="GO:0005829">
    <property type="term" value="C:cytosol"/>
    <property type="evidence" value="ECO:0007669"/>
    <property type="project" value="TreeGrafter"/>
</dbReference>
<reference evidence="8" key="1">
    <citation type="submission" date="2018-08" db="EMBL/GenBank/DDBJ databases">
        <title>Draft genome sequence of azole-resistant Aspergillus thermomutatus (Neosartorya pseudofischeri) strain HMR AF 39, isolated from a human nasal aspirate.</title>
        <authorList>
            <person name="Parent-Michaud M."/>
            <person name="Dufresne P.J."/>
            <person name="Fournier E."/>
            <person name="Martineau C."/>
            <person name="Moreira S."/>
            <person name="Perkins V."/>
            <person name="De Repentigny L."/>
            <person name="Dufresne S.F."/>
        </authorList>
    </citation>
    <scope>NUCLEOTIDE SEQUENCE [LARGE SCALE GENOMIC DNA]</scope>
    <source>
        <strain evidence="8">HMR AF 39</strain>
    </source>
</reference>
<comment type="similarity">
    <text evidence="2">Belongs to the class-I pyridoxal-phosphate-dependent aminotransferase family.</text>
</comment>
<dbReference type="SUPFAM" id="SSF53383">
    <property type="entry name" value="PLP-dependent transferases"/>
    <property type="match status" value="1"/>
</dbReference>
<organism evidence="8 9">
    <name type="scientific">Aspergillus thermomutatus</name>
    <name type="common">Neosartorya pseudofischeri</name>
    <dbReference type="NCBI Taxonomy" id="41047"/>
    <lineage>
        <taxon>Eukaryota</taxon>
        <taxon>Fungi</taxon>
        <taxon>Dikarya</taxon>
        <taxon>Ascomycota</taxon>
        <taxon>Pezizomycotina</taxon>
        <taxon>Eurotiomycetes</taxon>
        <taxon>Eurotiomycetidae</taxon>
        <taxon>Eurotiales</taxon>
        <taxon>Aspergillaceae</taxon>
        <taxon>Aspergillus</taxon>
        <taxon>Aspergillus subgen. Fumigati</taxon>
    </lineage>
</organism>
<dbReference type="OrthoDB" id="550424at2759"/>
<evidence type="ECO:0000256" key="2">
    <source>
        <dbReference type="ARBA" id="ARBA00007441"/>
    </source>
</evidence>
<dbReference type="InterPro" id="IPR015421">
    <property type="entry name" value="PyrdxlP-dep_Trfase_major"/>
</dbReference>
<keyword evidence="4" id="KW-0032">Aminotransferase</keyword>
<dbReference type="CDD" id="cd00609">
    <property type="entry name" value="AAT_like"/>
    <property type="match status" value="1"/>
</dbReference>
<dbReference type="AlphaFoldDB" id="A0A397GFI2"/>
<dbReference type="InterPro" id="IPR004839">
    <property type="entry name" value="Aminotransferase_I/II_large"/>
</dbReference>
<evidence type="ECO:0000256" key="1">
    <source>
        <dbReference type="ARBA" id="ARBA00001933"/>
    </source>
</evidence>